<dbReference type="AlphaFoldDB" id="A0A699KC60"/>
<keyword evidence="1" id="KW-1133">Transmembrane helix</keyword>
<evidence type="ECO:0000313" key="2">
    <source>
        <dbReference type="EMBL" id="GFA80354.1"/>
    </source>
</evidence>
<comment type="caution">
    <text evidence="2">The sequence shown here is derived from an EMBL/GenBank/DDBJ whole genome shotgun (WGS) entry which is preliminary data.</text>
</comment>
<proteinExistence type="predicted"/>
<name>A0A699KC60_TANCI</name>
<keyword evidence="1" id="KW-0812">Transmembrane</keyword>
<evidence type="ECO:0000256" key="1">
    <source>
        <dbReference type="SAM" id="Phobius"/>
    </source>
</evidence>
<feature type="transmembrane region" description="Helical" evidence="1">
    <location>
        <begin position="6"/>
        <end position="33"/>
    </location>
</feature>
<evidence type="ECO:0008006" key="3">
    <source>
        <dbReference type="Google" id="ProtNLM"/>
    </source>
</evidence>
<accession>A0A699KC60</accession>
<gene>
    <name evidence="2" type="ORF">Tci_652326</name>
</gene>
<dbReference type="EMBL" id="BKCJ010491022">
    <property type="protein sequence ID" value="GFA80354.1"/>
    <property type="molecule type" value="Genomic_DNA"/>
</dbReference>
<protein>
    <recommendedName>
        <fullName evidence="3">RNA-directed DNA polymerase, eukaryota, reverse transcriptase zinc-binding domain protein</fullName>
    </recommendedName>
</protein>
<reference evidence="2" key="1">
    <citation type="journal article" date="2019" name="Sci. Rep.">
        <title>Draft genome of Tanacetum cinerariifolium, the natural source of mosquito coil.</title>
        <authorList>
            <person name="Yamashiro T."/>
            <person name="Shiraishi A."/>
            <person name="Satake H."/>
            <person name="Nakayama K."/>
        </authorList>
    </citation>
    <scope>NUCLEOTIDE SEQUENCE</scope>
</reference>
<sequence>MILLDFMLLGVTSVLVLSSPHHICFIVFFSVTVGTWDMNIKMITQELKNLLLFTDLASQHSLYFQILVLQRDYGTESWSDNMVGSLHGFIIHWIVISKNIKKVTKVIDVKNWQVDNSRVSKWIVSLVEWNSFVSSMKSLI</sequence>
<organism evidence="2">
    <name type="scientific">Tanacetum cinerariifolium</name>
    <name type="common">Dalmatian daisy</name>
    <name type="synonym">Chrysanthemum cinerariifolium</name>
    <dbReference type="NCBI Taxonomy" id="118510"/>
    <lineage>
        <taxon>Eukaryota</taxon>
        <taxon>Viridiplantae</taxon>
        <taxon>Streptophyta</taxon>
        <taxon>Embryophyta</taxon>
        <taxon>Tracheophyta</taxon>
        <taxon>Spermatophyta</taxon>
        <taxon>Magnoliopsida</taxon>
        <taxon>eudicotyledons</taxon>
        <taxon>Gunneridae</taxon>
        <taxon>Pentapetalae</taxon>
        <taxon>asterids</taxon>
        <taxon>campanulids</taxon>
        <taxon>Asterales</taxon>
        <taxon>Asteraceae</taxon>
        <taxon>Asteroideae</taxon>
        <taxon>Anthemideae</taxon>
        <taxon>Anthemidinae</taxon>
        <taxon>Tanacetum</taxon>
    </lineage>
</organism>
<keyword evidence="1" id="KW-0472">Membrane</keyword>